<evidence type="ECO:0000256" key="9">
    <source>
        <dbReference type="ARBA" id="ARBA00023204"/>
    </source>
</evidence>
<dbReference type="InterPro" id="IPR026541">
    <property type="entry name" value="MRG_dom"/>
</dbReference>
<protein>
    <recommendedName>
        <fullName evidence="4">Chromatin modification-related protein EAF3</fullName>
    </recommendedName>
    <alternativeName>
        <fullName evidence="12">Chromatin modification-related protein eaf3</fullName>
    </alternativeName>
</protein>
<feature type="compositionally biased region" description="Basic residues" evidence="13">
    <location>
        <begin position="1"/>
        <end position="14"/>
    </location>
</feature>
<gene>
    <name evidence="16" type="ORF">MYCTH_117206</name>
</gene>
<evidence type="ECO:0000313" key="17">
    <source>
        <dbReference type="Proteomes" id="UP000007322"/>
    </source>
</evidence>
<comment type="subcellular location">
    <subcellularLocation>
        <location evidence="1">Nucleus</location>
    </subcellularLocation>
</comment>
<accession>G2QN96</accession>
<feature type="compositionally biased region" description="Low complexity" evidence="13">
    <location>
        <begin position="96"/>
        <end position="117"/>
    </location>
</feature>
<evidence type="ECO:0000256" key="1">
    <source>
        <dbReference type="ARBA" id="ARBA00004123"/>
    </source>
</evidence>
<dbReference type="InterPro" id="IPR008676">
    <property type="entry name" value="MRG"/>
</dbReference>
<keyword evidence="9" id="KW-0234">DNA repair</keyword>
<dbReference type="SUPFAM" id="SSF54160">
    <property type="entry name" value="Chromo domain-like"/>
    <property type="match status" value="1"/>
</dbReference>
<dbReference type="PROSITE" id="PS51640">
    <property type="entry name" value="MRG"/>
    <property type="match status" value="1"/>
</dbReference>
<comment type="similarity">
    <text evidence="2">Belongs to the MRG family.</text>
</comment>
<evidence type="ECO:0000256" key="3">
    <source>
        <dbReference type="ARBA" id="ARBA00011353"/>
    </source>
</evidence>
<reference evidence="16 17" key="1">
    <citation type="journal article" date="2011" name="Nat. Biotechnol.">
        <title>Comparative genomic analysis of the thermophilic biomass-degrading fungi Myceliophthora thermophila and Thielavia terrestris.</title>
        <authorList>
            <person name="Berka R.M."/>
            <person name="Grigoriev I.V."/>
            <person name="Otillar R."/>
            <person name="Salamov A."/>
            <person name="Grimwood J."/>
            <person name="Reid I."/>
            <person name="Ishmael N."/>
            <person name="John T."/>
            <person name="Darmond C."/>
            <person name="Moisan M.-C."/>
            <person name="Henrissat B."/>
            <person name="Coutinho P.M."/>
            <person name="Lombard V."/>
            <person name="Natvig D.O."/>
            <person name="Lindquist E."/>
            <person name="Schmutz J."/>
            <person name="Lucas S."/>
            <person name="Harris P."/>
            <person name="Powlowski J."/>
            <person name="Bellemare A."/>
            <person name="Taylor D."/>
            <person name="Butler G."/>
            <person name="de Vries R.P."/>
            <person name="Allijn I.E."/>
            <person name="van den Brink J."/>
            <person name="Ushinsky S."/>
            <person name="Storms R."/>
            <person name="Powell A.J."/>
            <person name="Paulsen I.T."/>
            <person name="Elbourne L.D.H."/>
            <person name="Baker S.E."/>
            <person name="Magnuson J."/>
            <person name="LaBoissiere S."/>
            <person name="Clutterbuck A.J."/>
            <person name="Martinez D."/>
            <person name="Wogulis M."/>
            <person name="de Leon A.L."/>
            <person name="Rey M.W."/>
            <person name="Tsang A."/>
        </authorList>
    </citation>
    <scope>NUCLEOTIDE SEQUENCE [LARGE SCALE GENOMIC DNA]</scope>
    <source>
        <strain evidence="17">ATCC 42464 / BCRC 31852 / DSM 1799</strain>
    </source>
</reference>
<dbReference type="InterPro" id="IPR016197">
    <property type="entry name" value="Chromo-like_dom_sf"/>
</dbReference>
<evidence type="ECO:0000256" key="13">
    <source>
        <dbReference type="SAM" id="MobiDB-lite"/>
    </source>
</evidence>
<dbReference type="InterPro" id="IPR053820">
    <property type="entry name" value="MSL3_chromo-like"/>
</dbReference>
<feature type="domain" description="MSL3 chromodomain-like" evidence="15">
    <location>
        <begin position="20"/>
        <end position="87"/>
    </location>
</feature>
<evidence type="ECO:0000256" key="8">
    <source>
        <dbReference type="ARBA" id="ARBA00023163"/>
    </source>
</evidence>
<keyword evidence="8" id="KW-0804">Transcription</keyword>
<dbReference type="GO" id="GO:0006325">
    <property type="term" value="P:chromatin organization"/>
    <property type="evidence" value="ECO:0007669"/>
    <property type="project" value="UniProtKB-KW"/>
</dbReference>
<evidence type="ECO:0000256" key="6">
    <source>
        <dbReference type="ARBA" id="ARBA00022853"/>
    </source>
</evidence>
<dbReference type="Gene3D" id="2.30.30.140">
    <property type="match status" value="1"/>
</dbReference>
<dbReference type="eggNOG" id="KOG3001">
    <property type="taxonomic scope" value="Eukaryota"/>
</dbReference>
<evidence type="ECO:0000313" key="16">
    <source>
        <dbReference type="EMBL" id="AEO61969.1"/>
    </source>
</evidence>
<comment type="function">
    <text evidence="11">Involved in deacetylation of histones, chromatin assembly and chromosome segregation. May act as a transcriptional oscillator, directing histone deacetylases to specific chromosomal domains. Component of the NuA4 histone acetyltransferase complex which is involved in transcriptional activation of selected genes principally by acetylation of nucleosomal histone H4 and H2A. The NuA4 complex is also involved in DNA repair.</text>
</comment>
<dbReference type="Gene3D" id="1.10.274.30">
    <property type="entry name" value="MRG domain"/>
    <property type="match status" value="1"/>
</dbReference>
<dbReference type="PANTHER" id="PTHR10880:SF15">
    <property type="entry name" value="MSL COMPLEX SUBUNIT 3"/>
    <property type="match status" value="1"/>
</dbReference>
<feature type="domain" description="MRG" evidence="14">
    <location>
        <begin position="142"/>
        <end position="321"/>
    </location>
</feature>
<dbReference type="VEuPathDB" id="FungiDB:MYCTH_117206"/>
<keyword evidence="6" id="KW-0156">Chromatin regulator</keyword>
<dbReference type="STRING" id="573729.G2QN96"/>
<dbReference type="GO" id="GO:0006281">
    <property type="term" value="P:DNA repair"/>
    <property type="evidence" value="ECO:0007669"/>
    <property type="project" value="UniProtKB-KW"/>
</dbReference>
<dbReference type="PIRSF" id="PIRSF038133">
    <property type="entry name" value="HAT_Nua4_EAF3/MRG15"/>
    <property type="match status" value="1"/>
</dbReference>
<evidence type="ECO:0000256" key="7">
    <source>
        <dbReference type="ARBA" id="ARBA00023015"/>
    </source>
</evidence>
<dbReference type="GO" id="GO:0006355">
    <property type="term" value="P:regulation of DNA-templated transcription"/>
    <property type="evidence" value="ECO:0007669"/>
    <property type="project" value="InterPro"/>
</dbReference>
<evidence type="ECO:0000256" key="10">
    <source>
        <dbReference type="ARBA" id="ARBA00023242"/>
    </source>
</evidence>
<evidence type="ECO:0000256" key="5">
    <source>
        <dbReference type="ARBA" id="ARBA00022763"/>
    </source>
</evidence>
<dbReference type="Pfam" id="PF05712">
    <property type="entry name" value="MRG"/>
    <property type="match status" value="1"/>
</dbReference>
<evidence type="ECO:0000256" key="2">
    <source>
        <dbReference type="ARBA" id="ARBA00009093"/>
    </source>
</evidence>
<dbReference type="GO" id="GO:0032221">
    <property type="term" value="C:Rpd3S complex"/>
    <property type="evidence" value="ECO:0007669"/>
    <property type="project" value="TreeGrafter"/>
</dbReference>
<evidence type="ECO:0000259" key="14">
    <source>
        <dbReference type="Pfam" id="PF05712"/>
    </source>
</evidence>
<dbReference type="Pfam" id="PF22732">
    <property type="entry name" value="MSL3_chromo-like"/>
    <property type="match status" value="1"/>
</dbReference>
<feature type="region of interest" description="Disordered" evidence="13">
    <location>
        <begin position="1"/>
        <end position="21"/>
    </location>
</feature>
<dbReference type="OrthoDB" id="124855at2759"/>
<keyword evidence="10" id="KW-0539">Nucleus</keyword>
<dbReference type="InParanoid" id="G2QN96"/>
<dbReference type="HOGENOM" id="CLU_039566_1_1_1"/>
<organism evidence="16 17">
    <name type="scientific">Thermothelomyces thermophilus (strain ATCC 42464 / BCRC 31852 / DSM 1799)</name>
    <name type="common">Sporotrichum thermophile</name>
    <dbReference type="NCBI Taxonomy" id="573729"/>
    <lineage>
        <taxon>Eukaryota</taxon>
        <taxon>Fungi</taxon>
        <taxon>Dikarya</taxon>
        <taxon>Ascomycota</taxon>
        <taxon>Pezizomycotina</taxon>
        <taxon>Sordariomycetes</taxon>
        <taxon>Sordariomycetidae</taxon>
        <taxon>Sordariales</taxon>
        <taxon>Chaetomiaceae</taxon>
        <taxon>Thermothelomyces</taxon>
    </lineage>
</organism>
<evidence type="ECO:0000259" key="15">
    <source>
        <dbReference type="Pfam" id="PF22732"/>
    </source>
</evidence>
<evidence type="ECO:0000256" key="11">
    <source>
        <dbReference type="ARBA" id="ARBA00057322"/>
    </source>
</evidence>
<keyword evidence="5" id="KW-0227">DNA damage</keyword>
<keyword evidence="7" id="KW-0805">Transcription regulation</keyword>
<dbReference type="FunFam" id="2.30.30.140:FF:000149">
    <property type="entry name" value="WGS project CABT00000000 data, contig 2.3"/>
    <property type="match status" value="1"/>
</dbReference>
<dbReference type="Proteomes" id="UP000007322">
    <property type="component" value="Chromosome 7"/>
</dbReference>
<dbReference type="InterPro" id="IPR038217">
    <property type="entry name" value="MRG_C_sf"/>
</dbReference>
<comment type="subunit">
    <text evidence="3">Component of the NuA4 histone acetyltransferase complex.</text>
</comment>
<name>G2QN96_THET4</name>
<dbReference type="GeneID" id="11509765"/>
<keyword evidence="17" id="KW-1185">Reference proteome</keyword>
<dbReference type="PANTHER" id="PTHR10880">
    <property type="entry name" value="MORTALITY FACTOR 4-LIKE PROTEIN"/>
    <property type="match status" value="1"/>
</dbReference>
<dbReference type="OMA" id="GLQTYFD"/>
<dbReference type="RefSeq" id="XP_003667214.1">
    <property type="nucleotide sequence ID" value="XM_003667166.1"/>
</dbReference>
<dbReference type="KEGG" id="mtm:MYCTH_117206"/>
<dbReference type="FunCoup" id="G2QN96">
    <property type="interactions" value="594"/>
</dbReference>
<feature type="region of interest" description="Disordered" evidence="13">
    <location>
        <begin position="95"/>
        <end position="143"/>
    </location>
</feature>
<evidence type="ECO:0000256" key="4">
    <source>
        <dbReference type="ARBA" id="ARBA00018505"/>
    </source>
</evidence>
<dbReference type="FunFam" id="1.10.274.30:FF:000004">
    <property type="entry name" value="Putative Chromatin modification-related protein eaf3"/>
    <property type="match status" value="1"/>
</dbReference>
<proteinExistence type="inferred from homology"/>
<dbReference type="GO" id="GO:0035267">
    <property type="term" value="C:NuA4 histone acetyltransferase complex"/>
    <property type="evidence" value="ECO:0007669"/>
    <property type="project" value="TreeGrafter"/>
</dbReference>
<evidence type="ECO:0000256" key="12">
    <source>
        <dbReference type="ARBA" id="ARBA00072864"/>
    </source>
</evidence>
<dbReference type="EMBL" id="CP003008">
    <property type="protein sequence ID" value="AEO61969.1"/>
    <property type="molecule type" value="Genomic_DNA"/>
</dbReference>
<dbReference type="AlphaFoldDB" id="G2QN96"/>
<sequence length="334" mass="38618">MPPQKHHHHHHHHQQQQPPFQKDERVLCFHMDMLYEAKILDIMPAENGEGWQYKIHYKGWKSSWDDWVPQDRVRKFTEENKDLAAQLLAQYKSLQSGKSTKQSAKKGGAAARAANGSDMGSARGSEERTAGAATTSGRGPRRARDYDLEQEDNFHNRPSIKIPVPDHLKAMLVDDWENVTKNQQLVPLPHPHPVDEILDDYLAHEKPNREQGSASLDILEETVAGLREYFDKALGRILLYRFERAQYHEMHKLWSQPDGKHKSAVDTYGAEHLSRLLVSLPELIAQTNMDQQSVNRLREELIKFTNWFSRHVTKYFVSQYETPGAEYIEQARSV</sequence>
<dbReference type="CDD" id="cd18983">
    <property type="entry name" value="CBD_MSL3_like"/>
    <property type="match status" value="1"/>
</dbReference>